<accession>A0A179F4U8</accession>
<dbReference type="GO" id="GO:0008270">
    <property type="term" value="F:zinc ion binding"/>
    <property type="evidence" value="ECO:0007669"/>
    <property type="project" value="InterPro"/>
</dbReference>
<dbReference type="AlphaFoldDB" id="A0A179F4U8"/>
<keyword evidence="4" id="KW-0804">Transcription</keyword>
<evidence type="ECO:0000259" key="6">
    <source>
        <dbReference type="PROSITE" id="PS50048"/>
    </source>
</evidence>
<dbReference type="PANTHER" id="PTHR47338">
    <property type="entry name" value="ZN(II)2CYS6 TRANSCRIPTION FACTOR (EUROFUNG)-RELATED"/>
    <property type="match status" value="1"/>
</dbReference>
<evidence type="ECO:0000313" key="7">
    <source>
        <dbReference type="EMBL" id="OAQ60457.1"/>
    </source>
</evidence>
<comment type="subcellular location">
    <subcellularLocation>
        <location evidence="1">Nucleus</location>
    </subcellularLocation>
</comment>
<keyword evidence="2" id="KW-0479">Metal-binding</keyword>
<evidence type="ECO:0000256" key="3">
    <source>
        <dbReference type="ARBA" id="ARBA00023015"/>
    </source>
</evidence>
<keyword evidence="5" id="KW-0539">Nucleus</keyword>
<dbReference type="EMBL" id="LSBJ02000008">
    <property type="protein sequence ID" value="OAQ60457.1"/>
    <property type="molecule type" value="Genomic_DNA"/>
</dbReference>
<dbReference type="OrthoDB" id="2943660at2759"/>
<dbReference type="PROSITE" id="PS50048">
    <property type="entry name" value="ZN2_CY6_FUNGAL_2"/>
    <property type="match status" value="1"/>
</dbReference>
<comment type="caution">
    <text evidence="7">The sequence shown here is derived from an EMBL/GenBank/DDBJ whole genome shotgun (WGS) entry which is preliminary data.</text>
</comment>
<feature type="domain" description="Zn(2)-C6 fungal-type" evidence="6">
    <location>
        <begin position="17"/>
        <end position="47"/>
    </location>
</feature>
<dbReference type="PROSITE" id="PS00463">
    <property type="entry name" value="ZN2_CY6_FUNGAL_1"/>
    <property type="match status" value="1"/>
</dbReference>
<keyword evidence="3" id="KW-0805">Transcription regulation</keyword>
<dbReference type="SUPFAM" id="SSF57701">
    <property type="entry name" value="Zn2/Cys6 DNA-binding domain"/>
    <property type="match status" value="1"/>
</dbReference>
<dbReference type="GO" id="GO:0006351">
    <property type="term" value="P:DNA-templated transcription"/>
    <property type="evidence" value="ECO:0007669"/>
    <property type="project" value="InterPro"/>
</dbReference>
<dbReference type="InterPro" id="IPR036864">
    <property type="entry name" value="Zn2-C6_fun-type_DNA-bd_sf"/>
</dbReference>
<evidence type="ECO:0000256" key="5">
    <source>
        <dbReference type="ARBA" id="ARBA00023242"/>
    </source>
</evidence>
<evidence type="ECO:0000256" key="2">
    <source>
        <dbReference type="ARBA" id="ARBA00022723"/>
    </source>
</evidence>
<dbReference type="GO" id="GO:0005634">
    <property type="term" value="C:nucleus"/>
    <property type="evidence" value="ECO:0007669"/>
    <property type="project" value="UniProtKB-SubCell"/>
</dbReference>
<dbReference type="GO" id="GO:0003677">
    <property type="term" value="F:DNA binding"/>
    <property type="evidence" value="ECO:0007669"/>
    <property type="project" value="InterPro"/>
</dbReference>
<organism evidence="7 8">
    <name type="scientific">Pochonia chlamydosporia 170</name>
    <dbReference type="NCBI Taxonomy" id="1380566"/>
    <lineage>
        <taxon>Eukaryota</taxon>
        <taxon>Fungi</taxon>
        <taxon>Dikarya</taxon>
        <taxon>Ascomycota</taxon>
        <taxon>Pezizomycotina</taxon>
        <taxon>Sordariomycetes</taxon>
        <taxon>Hypocreomycetidae</taxon>
        <taxon>Hypocreales</taxon>
        <taxon>Clavicipitaceae</taxon>
        <taxon>Pochonia</taxon>
    </lineage>
</organism>
<dbReference type="Pfam" id="PF04082">
    <property type="entry name" value="Fungal_trans"/>
    <property type="match status" value="1"/>
</dbReference>
<name>A0A179F4U8_METCM</name>
<evidence type="ECO:0000313" key="8">
    <source>
        <dbReference type="Proteomes" id="UP000078397"/>
    </source>
</evidence>
<proteinExistence type="predicted"/>
<protein>
    <submittedName>
        <fullName evidence="7">C6 transcription factor</fullName>
    </submittedName>
</protein>
<dbReference type="KEGG" id="pchm:VFPPC_06598"/>
<keyword evidence="8" id="KW-1185">Reference proteome</keyword>
<dbReference type="SMART" id="SM00066">
    <property type="entry name" value="GAL4"/>
    <property type="match status" value="1"/>
</dbReference>
<dbReference type="STRING" id="1380566.A0A179F4U8"/>
<sequence>MKRAQVPPLKRRRIRRSCERCRHKKVKCPAEKPSCSFCRRLNQSCVYLPRNQTDSSLPASLDVDSTNISGDYGAPNTNLIPLEYDSWRPDDPEPSAEALEHLARTYRDRIYFQPAPLFDPHQLKDQLRVFPYYLRWSFLALTLHFSSHAFYSGSESEAIDLYTTASRGVVQELCAEGVIRIEVLQSLCLLALCEILDGEYNRAWMTIGAAARLEALRLSQSRGAPIPPHSRDAISRCHWSIFVLEKTFTPNLVTPVQKLGRPKFPQSPEAPGPIEPYTVARSHCPDLSSNVQQDGNSPDLGINANCLELISIWGDIVAYLQDVRCGLVDCPWSNTSRHARLGVAFYEFEVRVSSLHMLRRASFPDRPISEIYERREYWMPWLTMEILYHASKAALDNPFVQLFALRGSNAKTQPGSYLQKAVDQALFNYEWVARLIQMVQGASFEMYDPLLGSAVAATATVPWIFQFARDEQVAQKARQNLELFESFLRTLSLQWPHIAGGLKILQELRSLSGQRDETGAQSTTIRFQPDLIWGLLCPSFPSTVSQAESNAKFEHSHPPSPNATLHVTTQYMHPLIDPPVSRPLDDESMDMFLNRPFDGFDGPFLDGFFSQTVLEGVF</sequence>
<evidence type="ECO:0000256" key="1">
    <source>
        <dbReference type="ARBA" id="ARBA00004123"/>
    </source>
</evidence>
<dbReference type="RefSeq" id="XP_018138335.1">
    <property type="nucleotide sequence ID" value="XM_018285606.1"/>
</dbReference>
<dbReference type="GeneID" id="28849600"/>
<reference evidence="7 8" key="1">
    <citation type="journal article" date="2016" name="PLoS Pathog.">
        <title>Biosynthesis of antibiotic leucinostatins in bio-control fungus Purpureocillium lilacinum and their inhibition on phytophthora revealed by genome mining.</title>
        <authorList>
            <person name="Wang G."/>
            <person name="Liu Z."/>
            <person name="Lin R."/>
            <person name="Li E."/>
            <person name="Mao Z."/>
            <person name="Ling J."/>
            <person name="Yang Y."/>
            <person name="Yin W.B."/>
            <person name="Xie B."/>
        </authorList>
    </citation>
    <scope>NUCLEOTIDE SEQUENCE [LARGE SCALE GENOMIC DNA]</scope>
    <source>
        <strain evidence="7">170</strain>
    </source>
</reference>
<dbReference type="GO" id="GO:0000981">
    <property type="term" value="F:DNA-binding transcription factor activity, RNA polymerase II-specific"/>
    <property type="evidence" value="ECO:0007669"/>
    <property type="project" value="InterPro"/>
</dbReference>
<dbReference type="InterPro" id="IPR050815">
    <property type="entry name" value="TF_fung"/>
</dbReference>
<dbReference type="InterPro" id="IPR007219">
    <property type="entry name" value="XnlR_reg_dom"/>
</dbReference>
<dbReference type="Proteomes" id="UP000078397">
    <property type="component" value="Unassembled WGS sequence"/>
</dbReference>
<dbReference type="Gene3D" id="4.10.240.10">
    <property type="entry name" value="Zn(2)-C6 fungal-type DNA-binding domain"/>
    <property type="match status" value="1"/>
</dbReference>
<dbReference type="CDD" id="cd12148">
    <property type="entry name" value="fungal_TF_MHR"/>
    <property type="match status" value="1"/>
</dbReference>
<dbReference type="Pfam" id="PF00172">
    <property type="entry name" value="Zn_clus"/>
    <property type="match status" value="1"/>
</dbReference>
<gene>
    <name evidence="7" type="ORF">VFPPC_06598</name>
</gene>
<dbReference type="InterPro" id="IPR001138">
    <property type="entry name" value="Zn2Cys6_DnaBD"/>
</dbReference>
<evidence type="ECO:0000256" key="4">
    <source>
        <dbReference type="ARBA" id="ARBA00023163"/>
    </source>
</evidence>
<dbReference type="PANTHER" id="PTHR47338:SF9">
    <property type="entry name" value="ZN(II)2CYS6 TRANSCRIPTION FACTOR (EUROFUNG)"/>
    <property type="match status" value="1"/>
</dbReference>
<dbReference type="CDD" id="cd00067">
    <property type="entry name" value="GAL4"/>
    <property type="match status" value="1"/>
</dbReference>